<evidence type="ECO:0000256" key="1">
    <source>
        <dbReference type="SAM" id="MobiDB-lite"/>
    </source>
</evidence>
<protein>
    <recommendedName>
        <fullName evidence="4">Fungal N-terminal domain-containing protein</fullName>
    </recommendedName>
</protein>
<reference evidence="2" key="1">
    <citation type="submission" date="2017-09" db="EMBL/GenBank/DDBJ databases">
        <title>Polyketide synthases of a Diaporthe helianthi virulent isolate.</title>
        <authorList>
            <person name="Baroncelli R."/>
        </authorList>
    </citation>
    <scope>NUCLEOTIDE SEQUENCE [LARGE SCALE GENOMIC DNA]</scope>
    <source>
        <strain evidence="2">7/96</strain>
    </source>
</reference>
<evidence type="ECO:0008006" key="4">
    <source>
        <dbReference type="Google" id="ProtNLM"/>
    </source>
</evidence>
<dbReference type="InParanoid" id="A0A2P5HZM8"/>
<dbReference type="OrthoDB" id="1577640at2759"/>
<comment type="caution">
    <text evidence="2">The sequence shown here is derived from an EMBL/GenBank/DDBJ whole genome shotgun (WGS) entry which is preliminary data.</text>
</comment>
<sequence>MAAESVGLAASVAGLVSLGLQVTGGIFKYVDAFENRQEDLEFVRQQNEVLRATLEAINESVVDQNPSPELTATIHDSMKLFKKELDKIENLYPKLVDSGGSGWTSRLDNRRKRFTYPFKRPKVQELGQQLQKAGTTLQLTLNAIDLRISTQHTASLAAMELSVRGVSSETQRIRSGLSAIEAPIVEIRDQVSTTHGAIETCTQLLLSKYGTISNQTQETSNLVQGLAELLSKQQQEAYKQHQETIKTIERLVGQTKRDYGPDHVPAAVVRRLADKPALLNEVGNAVQTFEQAQDQAMALTMAPRPSRNRTQITGRKKRRIAVGFNYTGLTHVLKTAINMSFALTYGAGGFSISPSFACNPTVDDKLDPAFRIVALIGYGLKYLDEGTEHVLITGMKRLIRLFDDGKVCPTAVNKWNQTLMHWAISSIDPNPDRRGSSSTGPFVELVQTLMSYGVAPFTYDTRAILEILLSAGDHSLLDYRDAYGLTALESAMILSSKFCVNGTDIQRCYDYECNCLRRDASEIKSINEKQATLLETLEDLVLEFEDKAVDYLGVDSPSTQGSFQEFWSACWEVRMNEERTKLRDKELKEAEENGAQANDMRNWGPQREVKDENPYNKRTDLKYWLDELDKICPEYSEPWPEELCRVSEVP</sequence>
<accession>A0A2P5HZM8</accession>
<dbReference type="AlphaFoldDB" id="A0A2P5HZM8"/>
<dbReference type="Proteomes" id="UP000094444">
    <property type="component" value="Unassembled WGS sequence"/>
</dbReference>
<feature type="region of interest" description="Disordered" evidence="1">
    <location>
        <begin position="591"/>
        <end position="612"/>
    </location>
</feature>
<evidence type="ECO:0000313" key="3">
    <source>
        <dbReference type="Proteomes" id="UP000094444"/>
    </source>
</evidence>
<name>A0A2P5HZM8_DIAHE</name>
<proteinExistence type="predicted"/>
<keyword evidence="3" id="KW-1185">Reference proteome</keyword>
<organism evidence="2 3">
    <name type="scientific">Diaporthe helianthi</name>
    <dbReference type="NCBI Taxonomy" id="158607"/>
    <lineage>
        <taxon>Eukaryota</taxon>
        <taxon>Fungi</taxon>
        <taxon>Dikarya</taxon>
        <taxon>Ascomycota</taxon>
        <taxon>Pezizomycotina</taxon>
        <taxon>Sordariomycetes</taxon>
        <taxon>Sordariomycetidae</taxon>
        <taxon>Diaporthales</taxon>
        <taxon>Diaporthaceae</taxon>
        <taxon>Diaporthe</taxon>
    </lineage>
</organism>
<dbReference type="EMBL" id="MAVT02000455">
    <property type="protein sequence ID" value="POS75691.1"/>
    <property type="molecule type" value="Genomic_DNA"/>
</dbReference>
<gene>
    <name evidence="2" type="ORF">DHEL01_v205908</name>
</gene>
<evidence type="ECO:0000313" key="2">
    <source>
        <dbReference type="EMBL" id="POS75691.1"/>
    </source>
</evidence>